<name>A0AAN8UZ66_9MAGN</name>
<feature type="region of interest" description="Disordered" evidence="1">
    <location>
        <begin position="863"/>
        <end position="884"/>
    </location>
</feature>
<dbReference type="EMBL" id="JBAMMX010000020">
    <property type="protein sequence ID" value="KAK6920706.1"/>
    <property type="molecule type" value="Genomic_DNA"/>
</dbReference>
<feature type="compositionally biased region" description="Basic residues" evidence="1">
    <location>
        <begin position="759"/>
        <end position="768"/>
    </location>
</feature>
<feature type="region of interest" description="Disordered" evidence="1">
    <location>
        <begin position="790"/>
        <end position="823"/>
    </location>
</feature>
<dbReference type="PROSITE" id="PS50812">
    <property type="entry name" value="PWWP"/>
    <property type="match status" value="1"/>
</dbReference>
<dbReference type="CDD" id="cd05162">
    <property type="entry name" value="PWWP"/>
    <property type="match status" value="1"/>
</dbReference>
<reference evidence="3 4" key="1">
    <citation type="submission" date="2023-12" db="EMBL/GenBank/DDBJ databases">
        <title>A high-quality genome assembly for Dillenia turbinata (Dilleniales).</title>
        <authorList>
            <person name="Chanderbali A."/>
        </authorList>
    </citation>
    <scope>NUCLEOTIDE SEQUENCE [LARGE SCALE GENOMIC DNA]</scope>
    <source>
        <strain evidence="3">LSX21</strain>
        <tissue evidence="3">Leaf</tissue>
    </source>
</reference>
<proteinExistence type="predicted"/>
<feature type="region of interest" description="Disordered" evidence="1">
    <location>
        <begin position="978"/>
        <end position="1066"/>
    </location>
</feature>
<feature type="compositionally biased region" description="Polar residues" evidence="1">
    <location>
        <begin position="1034"/>
        <end position="1044"/>
    </location>
</feature>
<dbReference type="PANTHER" id="PTHR10688:SF6">
    <property type="entry name" value="SERINE_THREONINE-KINASE ATM"/>
    <property type="match status" value="1"/>
</dbReference>
<evidence type="ECO:0000313" key="3">
    <source>
        <dbReference type="EMBL" id="KAK6920706.1"/>
    </source>
</evidence>
<feature type="compositionally biased region" description="Polar residues" evidence="1">
    <location>
        <begin position="930"/>
        <end position="939"/>
    </location>
</feature>
<protein>
    <submittedName>
        <fullName evidence="3">PWWP domain</fullName>
    </submittedName>
</protein>
<evidence type="ECO:0000256" key="1">
    <source>
        <dbReference type="SAM" id="MobiDB-lite"/>
    </source>
</evidence>
<evidence type="ECO:0000313" key="4">
    <source>
        <dbReference type="Proteomes" id="UP001370490"/>
    </source>
</evidence>
<dbReference type="InterPro" id="IPR000313">
    <property type="entry name" value="PWWP_dom"/>
</dbReference>
<accession>A0AAN8UZ66</accession>
<dbReference type="Proteomes" id="UP001370490">
    <property type="component" value="Unassembled WGS sequence"/>
</dbReference>
<dbReference type="AlphaFoldDB" id="A0AAN8UZ66"/>
<dbReference type="Gene3D" id="2.30.30.140">
    <property type="match status" value="1"/>
</dbReference>
<feature type="compositionally biased region" description="Low complexity" evidence="1">
    <location>
        <begin position="1178"/>
        <end position="1188"/>
    </location>
</feature>
<dbReference type="PANTHER" id="PTHR10688">
    <property type="entry name" value="PWWP DOMAIN-CONTAINING PROTEIN"/>
    <property type="match status" value="1"/>
</dbReference>
<dbReference type="SUPFAM" id="SSF63748">
    <property type="entry name" value="Tudor/PWWP/MBT"/>
    <property type="match status" value="1"/>
</dbReference>
<dbReference type="InterPro" id="IPR052657">
    <property type="entry name" value="PDP_family_Arabidopsis"/>
</dbReference>
<dbReference type="Pfam" id="PF00855">
    <property type="entry name" value="PWWP"/>
    <property type="match status" value="1"/>
</dbReference>
<feature type="region of interest" description="Disordered" evidence="1">
    <location>
        <begin position="1167"/>
        <end position="1188"/>
    </location>
</feature>
<sequence>MDDPETLESRSGQRKVETLKEVFGASGFCGLNEKPENGVGCTNNEENNAVVKTQVTGLEFPAPTYTERSEAGRSGVASDTMVQGGLGSGCFTENWVQGVGGSSVEEGVFATFAENAMEELREVGAVPQVSNEAAGNGVVSGVVGKASADGINLFVDVSCPQDITTQDIGNVNCLEPMLSSKETAIAESSVPDVNQFDSVVGEMTSGNGNHKRNEVANEEEVLLHQDHNFMIGDLVWIKMKNQSWWPGQIFGPSDGSKSTPKNTQRNVILVRYFGSGKLVWCSPSYMMPFQENFEQMSTNSNTINFFQAVGKAADEIVKRVKLVMTCSCISRENLENFSTHVGGNVGNVEGVDEPNSRIGEFSVALFEPVSFLETIKNLPLGACKPSKLELALIQGCLSAFSQSRGHCQLPMHQLYEVSGTEDFVNGENLSKGQYHEFGETGAAEDDKSTGKLGGGGMDIAIENSGNGVAETEVKGKRKKHSVVRKINNGAEGHDACNLYPPSKVKDDSGVLGSLPATEDTDVGVRVATVGTEEKADKDASSRGRKKSKYLSPPYVHIDYGRKGLLGVGEPESGKKKFDEVPQTDGSMESTALYSPTAEFGEKTLQKLCKRVPKQNQPLKLPEGCDASSAGVLSAVHSVARGCFYLGENGNLEFVKGFVLRFKQLVYLDWSSLEMDGKHKVGQKANLIADSSIGGVSSASKNEMKKKRKSKQVSELQGVQPTTSVQQMLNFESGLVENGLQATGSVANIPLEMSNLEPNKKKKRGRKPKQGIVSEGSKMKLVSSITDTISSTATGHSAAPSLQVSGSVVTKPERKETNKKQGANQELVHAQSMPGVPDLNGNNATSTLLFVDIQLAESITPGGKFEQKAASGSDHLQPTSASAIPDLNGGSGAAVFSAEGFQLLSSTTTKSGTEPRKRGRKKKVIPPTAGTLDTNSINAAPTSLPQNVQVVSQVAGIFPTQFSVTSPAVDNANPDVMLNDPQANLLSPGGKLQVRKRKKKEKATPEHPAGNIPAGIPDLNGNGVEPNMVGKDMQGMTNLSPGNNTEPKKRRKRGEGSSVRPKRPARVSVPYQNLGVALLLTFSADHPLPSKELLESTFSKFGSLKESETQTFADSRTAQVVFSMNADAADAFRSLETDNPFGPALVGYRLQDLSTAARALELNKHMSSPEILATPGKTSNADSNSEGSSSLALIRKNLEMMTSMLEKSGDSLSPEMRAKLEGEIQGLLKRVSMMVGLS</sequence>
<feature type="region of interest" description="Disordered" evidence="1">
    <location>
        <begin position="529"/>
        <end position="548"/>
    </location>
</feature>
<organism evidence="3 4">
    <name type="scientific">Dillenia turbinata</name>
    <dbReference type="NCBI Taxonomy" id="194707"/>
    <lineage>
        <taxon>Eukaryota</taxon>
        <taxon>Viridiplantae</taxon>
        <taxon>Streptophyta</taxon>
        <taxon>Embryophyta</taxon>
        <taxon>Tracheophyta</taxon>
        <taxon>Spermatophyta</taxon>
        <taxon>Magnoliopsida</taxon>
        <taxon>eudicotyledons</taxon>
        <taxon>Gunneridae</taxon>
        <taxon>Pentapetalae</taxon>
        <taxon>Dilleniales</taxon>
        <taxon>Dilleniaceae</taxon>
        <taxon>Dillenia</taxon>
    </lineage>
</organism>
<keyword evidence="4" id="KW-1185">Reference proteome</keyword>
<gene>
    <name evidence="3" type="ORF">RJ641_014384</name>
</gene>
<dbReference type="SMART" id="SM00293">
    <property type="entry name" value="PWWP"/>
    <property type="match status" value="1"/>
</dbReference>
<feature type="region of interest" description="Disordered" evidence="1">
    <location>
        <begin position="755"/>
        <end position="777"/>
    </location>
</feature>
<evidence type="ECO:0000259" key="2">
    <source>
        <dbReference type="PROSITE" id="PS50812"/>
    </source>
</evidence>
<feature type="domain" description="PWWP" evidence="2">
    <location>
        <begin position="231"/>
        <end position="292"/>
    </location>
</feature>
<feature type="region of interest" description="Disordered" evidence="1">
    <location>
        <begin position="696"/>
        <end position="718"/>
    </location>
</feature>
<feature type="compositionally biased region" description="Basic and acidic residues" evidence="1">
    <location>
        <begin position="531"/>
        <end position="541"/>
    </location>
</feature>
<comment type="caution">
    <text evidence="3">The sequence shown here is derived from an EMBL/GenBank/DDBJ whole genome shotgun (WGS) entry which is preliminary data.</text>
</comment>
<feature type="region of interest" description="Disordered" evidence="1">
    <location>
        <begin position="905"/>
        <end position="939"/>
    </location>
</feature>